<dbReference type="InterPro" id="IPR004869">
    <property type="entry name" value="MMPL_dom"/>
</dbReference>
<feature type="transmembrane region" description="Helical" evidence="6">
    <location>
        <begin position="21"/>
        <end position="38"/>
    </location>
</feature>
<keyword evidence="4 6" id="KW-1133">Transmembrane helix</keyword>
<dbReference type="GO" id="GO:0005886">
    <property type="term" value="C:plasma membrane"/>
    <property type="evidence" value="ECO:0007669"/>
    <property type="project" value="UniProtKB-SubCell"/>
</dbReference>
<dbReference type="EMBL" id="JARRTL010000008">
    <property type="protein sequence ID" value="MEC0485046.1"/>
    <property type="molecule type" value="Genomic_DNA"/>
</dbReference>
<dbReference type="SUPFAM" id="SSF82866">
    <property type="entry name" value="Multidrug efflux transporter AcrB transmembrane domain"/>
    <property type="match status" value="2"/>
</dbReference>
<dbReference type="InterPro" id="IPR050545">
    <property type="entry name" value="Mycobact_MmpL"/>
</dbReference>
<dbReference type="OrthoDB" id="7051771at2"/>
<gene>
    <name evidence="8" type="ORF">AB447_212110</name>
    <name evidence="9" type="ORF">P8828_09310</name>
</gene>
<feature type="transmembrane region" description="Helical" evidence="6">
    <location>
        <begin position="668"/>
        <end position="692"/>
    </location>
</feature>
<feature type="transmembrane region" description="Helical" evidence="6">
    <location>
        <begin position="305"/>
        <end position="330"/>
    </location>
</feature>
<accession>A0A0T6BUK8</accession>
<feature type="transmembrane region" description="Helical" evidence="6">
    <location>
        <begin position="206"/>
        <end position="225"/>
    </location>
</feature>
<evidence type="ECO:0000256" key="4">
    <source>
        <dbReference type="ARBA" id="ARBA00022989"/>
    </source>
</evidence>
<dbReference type="EMBL" id="LECW02000004">
    <property type="protein sequence ID" value="KRT95246.1"/>
    <property type="molecule type" value="Genomic_DNA"/>
</dbReference>
<dbReference type="PROSITE" id="PS50156">
    <property type="entry name" value="SSD"/>
    <property type="match status" value="2"/>
</dbReference>
<feature type="transmembrane region" description="Helical" evidence="6">
    <location>
        <begin position="553"/>
        <end position="571"/>
    </location>
</feature>
<evidence type="ECO:0000313" key="10">
    <source>
        <dbReference type="Proteomes" id="UP000036168"/>
    </source>
</evidence>
<evidence type="ECO:0000313" key="9">
    <source>
        <dbReference type="EMBL" id="MEC0485046.1"/>
    </source>
</evidence>
<dbReference type="RefSeq" id="WP_048353002.1">
    <property type="nucleotide sequence ID" value="NZ_CP023481.1"/>
</dbReference>
<evidence type="ECO:0000256" key="3">
    <source>
        <dbReference type="ARBA" id="ARBA00022692"/>
    </source>
</evidence>
<dbReference type="PANTHER" id="PTHR33406:SF13">
    <property type="entry name" value="MEMBRANE PROTEIN YDFJ"/>
    <property type="match status" value="1"/>
</dbReference>
<feature type="transmembrane region" description="Helical" evidence="6">
    <location>
        <begin position="527"/>
        <end position="546"/>
    </location>
</feature>
<comment type="subcellular location">
    <subcellularLocation>
        <location evidence="1">Cell membrane</location>
        <topology evidence="1">Multi-pass membrane protein</topology>
    </subcellularLocation>
</comment>
<feature type="domain" description="SSD" evidence="7">
    <location>
        <begin position="215"/>
        <end position="328"/>
    </location>
</feature>
<feature type="transmembrane region" description="Helical" evidence="6">
    <location>
        <begin position="231"/>
        <end position="250"/>
    </location>
</feature>
<evidence type="ECO:0000256" key="5">
    <source>
        <dbReference type="ARBA" id="ARBA00023136"/>
    </source>
</evidence>
<feature type="domain" description="SSD" evidence="7">
    <location>
        <begin position="526"/>
        <end position="691"/>
    </location>
</feature>
<dbReference type="STRING" id="1664069.BGLY_3074"/>
<keyword evidence="2" id="KW-1003">Cell membrane</keyword>
<reference evidence="8 10" key="1">
    <citation type="journal article" date="2015" name="Int. J. Syst. Evol. Microbiol.">
        <title>Bacillus glycinifermentans sp. nov., isolated from fermented soybean paste.</title>
        <authorList>
            <person name="Kim S.J."/>
            <person name="Dunlap C.A."/>
            <person name="Kwon S.W."/>
            <person name="Rooney A.P."/>
        </authorList>
    </citation>
    <scope>NUCLEOTIDE SEQUENCE [LARGE SCALE GENOMIC DNA]</scope>
    <source>
        <strain evidence="8 10">GO-13</strain>
    </source>
</reference>
<evidence type="ECO:0000313" key="8">
    <source>
        <dbReference type="EMBL" id="KRT95246.1"/>
    </source>
</evidence>
<evidence type="ECO:0000259" key="7">
    <source>
        <dbReference type="PROSITE" id="PS50156"/>
    </source>
</evidence>
<protein>
    <submittedName>
        <fullName evidence="9">MMPL family transporter</fullName>
    </submittedName>
</protein>
<name>A0A0T6BUK8_9BACI</name>
<evidence type="ECO:0000313" key="11">
    <source>
        <dbReference type="Proteomes" id="UP001341297"/>
    </source>
</evidence>
<keyword evidence="11" id="KW-1185">Reference proteome</keyword>
<proteinExistence type="predicted"/>
<keyword evidence="5 6" id="KW-0472">Membrane</keyword>
<dbReference type="Proteomes" id="UP000036168">
    <property type="component" value="Unassembled WGS sequence"/>
</dbReference>
<reference evidence="8" key="2">
    <citation type="submission" date="2015-10" db="EMBL/GenBank/DDBJ databases">
        <authorList>
            <person name="Gilbert D.G."/>
        </authorList>
    </citation>
    <scope>NUCLEOTIDE SEQUENCE</scope>
    <source>
        <strain evidence="8">GO-13</strain>
    </source>
</reference>
<feature type="transmembrane region" description="Helical" evidence="6">
    <location>
        <begin position="591"/>
        <end position="615"/>
    </location>
</feature>
<keyword evidence="3 6" id="KW-0812">Transmembrane</keyword>
<dbReference type="PANTHER" id="PTHR33406">
    <property type="entry name" value="MEMBRANE PROTEIN MJ1562-RELATED"/>
    <property type="match status" value="1"/>
</dbReference>
<feature type="transmembrane region" description="Helical" evidence="6">
    <location>
        <begin position="271"/>
        <end position="299"/>
    </location>
</feature>
<feature type="transmembrane region" description="Helical" evidence="6">
    <location>
        <begin position="636"/>
        <end position="656"/>
    </location>
</feature>
<dbReference type="InterPro" id="IPR000731">
    <property type="entry name" value="SSD"/>
</dbReference>
<dbReference type="Gene3D" id="1.20.1640.10">
    <property type="entry name" value="Multidrug efflux transporter AcrB transmembrane domain"/>
    <property type="match status" value="2"/>
</dbReference>
<feature type="transmembrane region" description="Helical" evidence="6">
    <location>
        <begin position="366"/>
        <end position="388"/>
    </location>
</feature>
<dbReference type="Pfam" id="PF03176">
    <property type="entry name" value="MMPL"/>
    <property type="match status" value="2"/>
</dbReference>
<comment type="caution">
    <text evidence="8">The sequence shown here is derived from an EMBL/GenBank/DDBJ whole genome shotgun (WGS) entry which is preliminary data.</text>
</comment>
<evidence type="ECO:0000256" key="6">
    <source>
        <dbReference type="SAM" id="Phobius"/>
    </source>
</evidence>
<reference evidence="9 11" key="3">
    <citation type="submission" date="2023-03" db="EMBL/GenBank/DDBJ databases">
        <title>Agriculturally important microbes genome sequencing.</title>
        <authorList>
            <person name="Dunlap C."/>
        </authorList>
    </citation>
    <scope>NUCLEOTIDE SEQUENCE [LARGE SCALE GENOMIC DNA]</scope>
    <source>
        <strain evidence="9 11">CBP-3203</strain>
    </source>
</reference>
<organism evidence="8 10">
    <name type="scientific">Bacillus glycinifermentans</name>
    <dbReference type="NCBI Taxonomy" id="1664069"/>
    <lineage>
        <taxon>Bacteria</taxon>
        <taxon>Bacillati</taxon>
        <taxon>Bacillota</taxon>
        <taxon>Bacilli</taxon>
        <taxon>Bacillales</taxon>
        <taxon>Bacillaceae</taxon>
        <taxon>Bacillus</taxon>
    </lineage>
</organism>
<dbReference type="AlphaFoldDB" id="A0A0T6BUK8"/>
<feature type="transmembrane region" description="Helical" evidence="6">
    <location>
        <begin position="179"/>
        <end position="199"/>
    </location>
</feature>
<evidence type="ECO:0000256" key="1">
    <source>
        <dbReference type="ARBA" id="ARBA00004651"/>
    </source>
</evidence>
<evidence type="ECO:0000256" key="2">
    <source>
        <dbReference type="ARBA" id="ARBA00022475"/>
    </source>
</evidence>
<sequence>MAKNLYKLGEWAFCRPKRVMFGWLCILAIAGAAVWGLGTSFDGEITIPGTKSEKAGDLLKKEFPADDDNGTIQLIFKAPKGKTLESESVRKDIQKTLKETAEDKAVKSVADPYQSRTINKDKKIGYATVTYKTEADQVTEASKEKIQEAAKIAGDKGIQTELGGSVTFSELEIGGASEAIGVIIAYLILAFTFASFLAAGLPIITALIGLGNGIILVMIGSNFATMTSVSLSLAVMIGLAVGIDYALFMISRARSLMAEGLSLKESVARATGTAGSAVVFAGGTVIIALCGLSVVGIPFLANMGLAAAAVVFLVVLVSITAVPAILSFAGDRITPGKKNKWFANILKSREKKNSESNIWGRFVTRYPLFIVLAGVILTTVLSLPALHLDLGMPDNGMKSKDTIERRAYDLMAEGFGEGVNGPLILIADASKDKNPQTAIQKAAKRLEDISNIDSMSPPIPNQSGKYAMINITPKTGPENPKTKELVEDIRDKAEQIAKKDNVKFEVTGPTAVNIDISNKLTDALSKFTIIVVGFAFILLVVVFRSILVPVKAVLGFMMTLTATLGFTVSVLQDGHLNNLFGIPAAGPVLNFLPILVLGILFGLAMDYEVFLVSSIREAYVQSGDARKSILAGLKHSGSVVTAAGLIMIFVFASFIFGDDITIKSMGLALAFGVLFDAFVVRLTLVPAIMSLLGRTAWYLPKWLDRILPKVDIEGVSLINELEDKEAQKIDKAI</sequence>
<dbReference type="Proteomes" id="UP001341297">
    <property type="component" value="Unassembled WGS sequence"/>
</dbReference>